<comment type="caution">
    <text evidence="1">The sequence shown here is derived from an EMBL/GenBank/DDBJ whole genome shotgun (WGS) entry which is preliminary data.</text>
</comment>
<evidence type="ECO:0000313" key="1">
    <source>
        <dbReference type="EMBL" id="HJC40730.1"/>
    </source>
</evidence>
<reference evidence="1" key="1">
    <citation type="journal article" date="2021" name="PeerJ">
        <title>Extensive microbial diversity within the chicken gut microbiome revealed by metagenomics and culture.</title>
        <authorList>
            <person name="Gilroy R."/>
            <person name="Ravi A."/>
            <person name="Getino M."/>
            <person name="Pursley I."/>
            <person name="Horton D.L."/>
            <person name="Alikhan N.F."/>
            <person name="Baker D."/>
            <person name="Gharbi K."/>
            <person name="Hall N."/>
            <person name="Watson M."/>
            <person name="Adriaenssens E.M."/>
            <person name="Foster-Nyarko E."/>
            <person name="Jarju S."/>
            <person name="Secka A."/>
            <person name="Antonio M."/>
            <person name="Oren A."/>
            <person name="Chaudhuri R.R."/>
            <person name="La Ragione R."/>
            <person name="Hildebrand F."/>
            <person name="Pallen M.J."/>
        </authorList>
    </citation>
    <scope>NUCLEOTIDE SEQUENCE</scope>
    <source>
        <strain evidence="1">CHK186-1790</strain>
    </source>
</reference>
<organism evidence="1 2">
    <name type="scientific">Candidatus Intestinimonas pullistercoris</name>
    <dbReference type="NCBI Taxonomy" id="2838623"/>
    <lineage>
        <taxon>Bacteria</taxon>
        <taxon>Bacillati</taxon>
        <taxon>Bacillota</taxon>
        <taxon>Clostridia</taxon>
        <taxon>Eubacteriales</taxon>
        <taxon>Intestinimonas</taxon>
    </lineage>
</organism>
<name>A0A9D2P0N0_9FIRM</name>
<evidence type="ECO:0000313" key="2">
    <source>
        <dbReference type="Proteomes" id="UP000823882"/>
    </source>
</evidence>
<accession>A0A9D2P0N0</accession>
<protein>
    <submittedName>
        <fullName evidence="1">Uncharacterized protein</fullName>
    </submittedName>
</protein>
<proteinExistence type="predicted"/>
<reference evidence="1" key="2">
    <citation type="submission" date="2021-04" db="EMBL/GenBank/DDBJ databases">
        <authorList>
            <person name="Gilroy R."/>
        </authorList>
    </citation>
    <scope>NUCLEOTIDE SEQUENCE</scope>
    <source>
        <strain evidence="1">CHK186-1790</strain>
    </source>
</reference>
<dbReference type="Proteomes" id="UP000823882">
    <property type="component" value="Unassembled WGS sequence"/>
</dbReference>
<dbReference type="EMBL" id="DWWJ01000079">
    <property type="protein sequence ID" value="HJC40730.1"/>
    <property type="molecule type" value="Genomic_DNA"/>
</dbReference>
<sequence>MESVIQLLQEASRPEAWTPEEHAAAEAFWSCRDKYGAQAAPELPEDLSRALWELVDFYEAQDFARGFRLGLELGAELWRDGGAQASS</sequence>
<dbReference type="AlphaFoldDB" id="A0A9D2P0N0"/>
<gene>
    <name evidence="1" type="ORF">H9701_04175</name>
</gene>